<dbReference type="SMART" id="SM00192">
    <property type="entry name" value="LDLa"/>
    <property type="match status" value="1"/>
</dbReference>
<evidence type="ECO:0000313" key="5">
    <source>
        <dbReference type="Proteomes" id="UP001529510"/>
    </source>
</evidence>
<dbReference type="InterPro" id="IPR002172">
    <property type="entry name" value="LDrepeatLR_classA_rpt"/>
</dbReference>
<dbReference type="CDD" id="cd00112">
    <property type="entry name" value="LDLa"/>
    <property type="match status" value="1"/>
</dbReference>
<dbReference type="PROSITE" id="PS50068">
    <property type="entry name" value="LDLRA_2"/>
    <property type="match status" value="1"/>
</dbReference>
<name>A0ABD0R8U2_CIRMR</name>
<evidence type="ECO:0000313" key="4">
    <source>
        <dbReference type="EMBL" id="KAL0194060.1"/>
    </source>
</evidence>
<dbReference type="Gene3D" id="4.10.400.10">
    <property type="entry name" value="Low-density Lipoprotein Receptor"/>
    <property type="match status" value="1"/>
</dbReference>
<reference evidence="4 5" key="1">
    <citation type="submission" date="2024-05" db="EMBL/GenBank/DDBJ databases">
        <title>Genome sequencing and assembly of Indian major carp, Cirrhinus mrigala (Hamilton, 1822).</title>
        <authorList>
            <person name="Mohindra V."/>
            <person name="Chowdhury L.M."/>
            <person name="Lal K."/>
            <person name="Jena J.K."/>
        </authorList>
    </citation>
    <scope>NUCLEOTIDE SEQUENCE [LARGE SCALE GENOMIC DNA]</scope>
    <source>
        <strain evidence="4">CM1030</strain>
        <tissue evidence="4">Blood</tissue>
    </source>
</reference>
<evidence type="ECO:0000256" key="3">
    <source>
        <dbReference type="SAM" id="MobiDB-lite"/>
    </source>
</evidence>
<proteinExistence type="predicted"/>
<keyword evidence="5" id="KW-1185">Reference proteome</keyword>
<dbReference type="AlphaFoldDB" id="A0ABD0R8U2"/>
<keyword evidence="1" id="KW-1015">Disulfide bond</keyword>
<accession>A0ABD0R8U2</accession>
<dbReference type="Pfam" id="PF00057">
    <property type="entry name" value="Ldl_recept_a"/>
    <property type="match status" value="1"/>
</dbReference>
<dbReference type="EMBL" id="JAMKFB020000005">
    <property type="protein sequence ID" value="KAL0194060.1"/>
    <property type="molecule type" value="Genomic_DNA"/>
</dbReference>
<organism evidence="4 5">
    <name type="scientific">Cirrhinus mrigala</name>
    <name type="common">Mrigala</name>
    <dbReference type="NCBI Taxonomy" id="683832"/>
    <lineage>
        <taxon>Eukaryota</taxon>
        <taxon>Metazoa</taxon>
        <taxon>Chordata</taxon>
        <taxon>Craniata</taxon>
        <taxon>Vertebrata</taxon>
        <taxon>Euteleostomi</taxon>
        <taxon>Actinopterygii</taxon>
        <taxon>Neopterygii</taxon>
        <taxon>Teleostei</taxon>
        <taxon>Ostariophysi</taxon>
        <taxon>Cypriniformes</taxon>
        <taxon>Cyprinidae</taxon>
        <taxon>Labeoninae</taxon>
        <taxon>Labeonini</taxon>
        <taxon>Cirrhinus</taxon>
    </lineage>
</organism>
<dbReference type="Proteomes" id="UP001529510">
    <property type="component" value="Unassembled WGS sequence"/>
</dbReference>
<dbReference type="InterPro" id="IPR036055">
    <property type="entry name" value="LDL_receptor-like_sf"/>
</dbReference>
<sequence>VNPDEDDDDDSIEEEEEEEEEKTTEDDVLGKAPVTKGPLRCSIGSKLCRDGTDCVLYNHVCDGEHDCKDGSDED</sequence>
<feature type="region of interest" description="Disordered" evidence="3">
    <location>
        <begin position="1"/>
        <end position="36"/>
    </location>
</feature>
<feature type="non-terminal residue" evidence="4">
    <location>
        <position position="74"/>
    </location>
</feature>
<dbReference type="SUPFAM" id="SSF57424">
    <property type="entry name" value="LDL receptor-like module"/>
    <property type="match status" value="1"/>
</dbReference>
<evidence type="ECO:0000256" key="1">
    <source>
        <dbReference type="ARBA" id="ARBA00023157"/>
    </source>
</evidence>
<evidence type="ECO:0000256" key="2">
    <source>
        <dbReference type="PROSITE-ProRule" id="PRU00124"/>
    </source>
</evidence>
<comment type="caution">
    <text evidence="2">Lacks conserved residue(s) required for the propagation of feature annotation.</text>
</comment>
<comment type="caution">
    <text evidence="4">The sequence shown here is derived from an EMBL/GenBank/DDBJ whole genome shotgun (WGS) entry which is preliminary data.</text>
</comment>
<protein>
    <submittedName>
        <fullName evidence="4">Uncharacterized protein</fullName>
    </submittedName>
</protein>
<gene>
    <name evidence="4" type="ORF">M9458_012356</name>
</gene>
<feature type="non-terminal residue" evidence="4">
    <location>
        <position position="1"/>
    </location>
</feature>
<feature type="compositionally biased region" description="Acidic residues" evidence="3">
    <location>
        <begin position="1"/>
        <end position="27"/>
    </location>
</feature>